<dbReference type="Gene3D" id="3.30.160.20">
    <property type="match status" value="1"/>
</dbReference>
<dbReference type="InterPro" id="IPR000467">
    <property type="entry name" value="G_patch_dom"/>
</dbReference>
<feature type="domain" description="R3H" evidence="4">
    <location>
        <begin position="134"/>
        <end position="198"/>
    </location>
</feature>
<dbReference type="SMART" id="SM00443">
    <property type="entry name" value="G_patch"/>
    <property type="match status" value="1"/>
</dbReference>
<dbReference type="Pfam" id="PF01585">
    <property type="entry name" value="G-patch"/>
    <property type="match status" value="1"/>
</dbReference>
<dbReference type="GO" id="GO:0010468">
    <property type="term" value="P:regulation of gene expression"/>
    <property type="evidence" value="ECO:0007669"/>
    <property type="project" value="UniProtKB-ARBA"/>
</dbReference>
<evidence type="ECO:0000256" key="1">
    <source>
        <dbReference type="PROSITE-ProRule" id="PRU00266"/>
    </source>
</evidence>
<dbReference type="Gene3D" id="3.30.1370.50">
    <property type="entry name" value="R3H-like domain"/>
    <property type="match status" value="1"/>
</dbReference>
<dbReference type="GO" id="GO:0003723">
    <property type="term" value="F:RNA binding"/>
    <property type="evidence" value="ECO:0007669"/>
    <property type="project" value="UniProtKB-UniRule"/>
</dbReference>
<feature type="domain" description="DRBM" evidence="2">
    <location>
        <begin position="16"/>
        <end position="51"/>
    </location>
</feature>
<keyword evidence="1" id="KW-0694">RNA-binding</keyword>
<reference evidence="5" key="1">
    <citation type="journal article" date="2024" name="Gigascience">
        <title>Chromosome-level genome of the poultry shaft louse Menopon gallinae provides insight into the host-switching and adaptive evolution of parasitic lice.</title>
        <authorList>
            <person name="Xu Y."/>
            <person name="Ma L."/>
            <person name="Liu S."/>
            <person name="Liang Y."/>
            <person name="Liu Q."/>
            <person name="He Z."/>
            <person name="Tian L."/>
            <person name="Duan Y."/>
            <person name="Cai W."/>
            <person name="Li H."/>
            <person name="Song F."/>
        </authorList>
    </citation>
    <scope>NUCLEOTIDE SEQUENCE</scope>
    <source>
        <strain evidence="5">Cailab_2023a</strain>
    </source>
</reference>
<proteinExistence type="predicted"/>
<dbReference type="AlphaFoldDB" id="A0AAW2I3M7"/>
<dbReference type="PROSITE" id="PS50174">
    <property type="entry name" value="G_PATCH"/>
    <property type="match status" value="1"/>
</dbReference>
<dbReference type="SUPFAM" id="SSF54768">
    <property type="entry name" value="dsRNA-binding domain-like"/>
    <property type="match status" value="1"/>
</dbReference>
<evidence type="ECO:0008006" key="6">
    <source>
        <dbReference type="Google" id="ProtNLM"/>
    </source>
</evidence>
<evidence type="ECO:0000259" key="4">
    <source>
        <dbReference type="PROSITE" id="PS51061"/>
    </source>
</evidence>
<dbReference type="SUPFAM" id="SSF82708">
    <property type="entry name" value="R3H domain"/>
    <property type="match status" value="1"/>
</dbReference>
<dbReference type="Pfam" id="PF00035">
    <property type="entry name" value="dsrm"/>
    <property type="match status" value="1"/>
</dbReference>
<evidence type="ECO:0000259" key="2">
    <source>
        <dbReference type="PROSITE" id="PS50137"/>
    </source>
</evidence>
<gene>
    <name evidence="5" type="ORF">PYX00_003868</name>
</gene>
<evidence type="ECO:0000259" key="3">
    <source>
        <dbReference type="PROSITE" id="PS50174"/>
    </source>
</evidence>
<dbReference type="InterPro" id="IPR036867">
    <property type="entry name" value="R3H_dom_sf"/>
</dbReference>
<sequence>MNKCSISWKFDPQDDTCTVYLNNELIGEGKGSTNKASKELAARDALQKLQDQCYTVKIKAAFVSDSAVSPTALGISPAEDTVIKCDIGEQIMKLMGWGGGGLGAKQQGIVEPVSLLSNTGRGGLGLNDHTISDNAFRNKAADYIREWMRSDTDHDLVFTSDFTIAQRKILHEIALRFSLKSKSYGKGDDRHLVLSRKPSLWQIVEELARVGGATSNSRRFKFRVRGPSKFFKTPFGYLKVNCYPQKMHIVYKILRFIKI</sequence>
<organism evidence="5">
    <name type="scientific">Menopon gallinae</name>
    <name type="common">poultry shaft louse</name>
    <dbReference type="NCBI Taxonomy" id="328185"/>
    <lineage>
        <taxon>Eukaryota</taxon>
        <taxon>Metazoa</taxon>
        <taxon>Ecdysozoa</taxon>
        <taxon>Arthropoda</taxon>
        <taxon>Hexapoda</taxon>
        <taxon>Insecta</taxon>
        <taxon>Pterygota</taxon>
        <taxon>Neoptera</taxon>
        <taxon>Paraneoptera</taxon>
        <taxon>Psocodea</taxon>
        <taxon>Troctomorpha</taxon>
        <taxon>Phthiraptera</taxon>
        <taxon>Amblycera</taxon>
        <taxon>Menoponidae</taxon>
        <taxon>Menopon</taxon>
    </lineage>
</organism>
<accession>A0AAW2I3M7</accession>
<dbReference type="EMBL" id="JARGDH010000002">
    <property type="protein sequence ID" value="KAL0276262.1"/>
    <property type="molecule type" value="Genomic_DNA"/>
</dbReference>
<feature type="domain" description="G-patch" evidence="3">
    <location>
        <begin position="84"/>
        <end position="129"/>
    </location>
</feature>
<dbReference type="SMART" id="SM00393">
    <property type="entry name" value="R3H"/>
    <property type="match status" value="1"/>
</dbReference>
<dbReference type="Pfam" id="PF01424">
    <property type="entry name" value="R3H"/>
    <property type="match status" value="1"/>
</dbReference>
<dbReference type="PROSITE" id="PS51061">
    <property type="entry name" value="R3H"/>
    <property type="match status" value="1"/>
</dbReference>
<protein>
    <recommendedName>
        <fullName evidence="6">R3H domain-containing protein</fullName>
    </recommendedName>
</protein>
<comment type="caution">
    <text evidence="5">The sequence shown here is derived from an EMBL/GenBank/DDBJ whole genome shotgun (WGS) entry which is preliminary data.</text>
</comment>
<dbReference type="InterPro" id="IPR014720">
    <property type="entry name" value="dsRBD_dom"/>
</dbReference>
<name>A0AAW2I3M7_9NEOP</name>
<dbReference type="InterPro" id="IPR001374">
    <property type="entry name" value="R3H_dom"/>
</dbReference>
<evidence type="ECO:0000313" key="5">
    <source>
        <dbReference type="EMBL" id="KAL0276262.1"/>
    </source>
</evidence>
<dbReference type="PROSITE" id="PS50137">
    <property type="entry name" value="DS_RBD"/>
    <property type="match status" value="1"/>
</dbReference>